<dbReference type="AlphaFoldDB" id="A0A0N7LAC2"/>
<keyword evidence="3" id="KW-1185">Reference proteome</keyword>
<reference evidence="2 3" key="1">
    <citation type="submission" date="2014-09" db="EMBL/GenBank/DDBJ databases">
        <authorList>
            <person name="Magalhaes I.L.F."/>
            <person name="Oliveira U."/>
            <person name="Santos F.R."/>
            <person name="Vidigal T.H.D.A."/>
            <person name="Brescovit A.D."/>
            <person name="Santos A.J."/>
        </authorList>
    </citation>
    <scope>NUCLEOTIDE SEQUENCE [LARGE SCALE GENOMIC DNA]</scope>
</reference>
<feature type="compositionally biased region" description="Basic and acidic residues" evidence="1">
    <location>
        <begin position="983"/>
        <end position="1001"/>
    </location>
</feature>
<sequence>MSGEARMDEDLDANQQLDANSTTGDVSESFYHRANITASTSGDVTSSSGDTSSSLGPVPLTVTSWLEKIASYESRHMAHVVQGWHTVQLSQSSEWRRFSKSLLNLLGSIDIEMDDPDAPHFMRSFLQGQNTIQHLKQRVEMGANWERRRHKPLDDPAVEAPLLIILKGLRSHTGMRFDASNDHQHTDAISHLEHSFFTAKFAGLRHVRLAQYLATYEAAFTEERRRMVAGLPEDILEESGRHPLPHSRSLAILQSSGTGKSRLVNELGNLAQDIPSSDKASTVHLVFTLCFRKPNEVGFPLGDASYYDWLCDPEFGSRLINDGMDCRLVFKIRLIALLNAIYEQSARLITGARVSTIQALQALWRSHTAPSRDTFEGMRHDAHHNCQLYTDILDQASTSWASMTANLNLGSVKSRIHALLKQVGKSAFHLRAALDRFGSDNVWFNIALDEVATLEPAVLKRERSFLWIEDLRSIFCPAAKSTQLPPRFWLLLLGTNACFQALNPAVAAAGSSRVNKGYLRHHHPFTMAARNVHLDANPELLDAIESAPPIKACQVHVLAFFGRPLWHAMISYDEQDPLNGEPDIENLGDAVNSFVLNKVLKTVDSGVDLQPANLTEAQCFALLSQRMELDDGASIAQTDSRLPGSATQFHKTQINEHLRILDDMNAAGNAIKTYTMCEPLVSAIVAIAMSRDLTAQAAVWKTCWTHLHSLITTRAIIDQGAYGEVTAQGLICICKDAAPRPDPVRLGLSEHEQPDACSPINQFVQASNFLRSLLSTINMSAGSTRVFNNLLADMEDCWVNFTRFSRGQRRWQEIFPFELKVAWTRMTAIIGATGQADWDLLIPVYCRDLTTPLKQNFTFIIVQVKSRKDPVKSCHPVSQPWAYQGAKAPISIVLNLGTSVAGQEEVFARRYPPAGDRPKTRKCSSHEPWYHELYTVGYHPQNHPGLRLLGAAAEDFNLTKYFRQPHHVEGREQDSAQGRGWHAQRDLDEVKRPRRQAESSRKRACTM</sequence>
<evidence type="ECO:0000256" key="1">
    <source>
        <dbReference type="SAM" id="MobiDB-lite"/>
    </source>
</evidence>
<name>A0A0N7LAC2_9BASI</name>
<proteinExistence type="predicted"/>
<dbReference type="STRING" id="401625.A0A0N7LAC2"/>
<dbReference type="EMBL" id="CCYA01000278">
    <property type="protein sequence ID" value="CEH16178.1"/>
    <property type="molecule type" value="Genomic_DNA"/>
</dbReference>
<feature type="region of interest" description="Disordered" evidence="1">
    <location>
        <begin position="968"/>
        <end position="1007"/>
    </location>
</feature>
<organism evidence="2 3">
    <name type="scientific">Ceraceosorus bombacis</name>
    <dbReference type="NCBI Taxonomy" id="401625"/>
    <lineage>
        <taxon>Eukaryota</taxon>
        <taxon>Fungi</taxon>
        <taxon>Dikarya</taxon>
        <taxon>Basidiomycota</taxon>
        <taxon>Ustilaginomycotina</taxon>
        <taxon>Exobasidiomycetes</taxon>
        <taxon>Ceraceosorales</taxon>
        <taxon>Ceraceosoraceae</taxon>
        <taxon>Ceraceosorus</taxon>
    </lineage>
</organism>
<evidence type="ECO:0000313" key="2">
    <source>
        <dbReference type="EMBL" id="CEH16178.1"/>
    </source>
</evidence>
<dbReference type="Proteomes" id="UP000054845">
    <property type="component" value="Unassembled WGS sequence"/>
</dbReference>
<evidence type="ECO:0000313" key="3">
    <source>
        <dbReference type="Proteomes" id="UP000054845"/>
    </source>
</evidence>
<feature type="region of interest" description="Disordered" evidence="1">
    <location>
        <begin position="1"/>
        <end position="24"/>
    </location>
</feature>
<accession>A0A0N7LAC2</accession>
<protein>
    <submittedName>
        <fullName evidence="2">Uncharacterized protein</fullName>
    </submittedName>
</protein>
<feature type="compositionally biased region" description="Polar residues" evidence="1">
    <location>
        <begin position="13"/>
        <end position="24"/>
    </location>
</feature>
<dbReference type="PANTHER" id="PTHR33266:SF1">
    <property type="entry name" value="F-BOX DOMAIN-CONTAINING PROTEIN"/>
    <property type="match status" value="1"/>
</dbReference>
<dbReference type="OrthoDB" id="107110at2759"/>
<dbReference type="PANTHER" id="PTHR33266">
    <property type="entry name" value="CHROMOSOME 15, WHOLE GENOME SHOTGUN SEQUENCE"/>
    <property type="match status" value="1"/>
</dbReference>